<protein>
    <submittedName>
        <fullName evidence="2">Uncharacterized protein</fullName>
    </submittedName>
</protein>
<feature type="region of interest" description="Disordered" evidence="1">
    <location>
        <begin position="98"/>
        <end position="122"/>
    </location>
</feature>
<dbReference type="EMBL" id="DRXE01000085">
    <property type="protein sequence ID" value="HHM67568.1"/>
    <property type="molecule type" value="Genomic_DNA"/>
</dbReference>
<sequence length="122" mass="13964">MLIRPKSRSVAISIRQFRDAWVFQVNAKEAVWFSQLVRSGGEVYREVRIEKDGEQKVLYEIVAEGDYERAILENEPRYHRNLRGDRVEHVWRFPVARRGDGALDGGGVRDQLPAGGRPGEGD</sequence>
<evidence type="ECO:0000256" key="1">
    <source>
        <dbReference type="SAM" id="MobiDB-lite"/>
    </source>
</evidence>
<evidence type="ECO:0000313" key="2">
    <source>
        <dbReference type="EMBL" id="HHM67568.1"/>
    </source>
</evidence>
<accession>A0A7C5VF49</accession>
<comment type="caution">
    <text evidence="2">The sequence shown here is derived from an EMBL/GenBank/DDBJ whole genome shotgun (WGS) entry which is preliminary data.</text>
</comment>
<gene>
    <name evidence="2" type="ORF">ENM28_02405</name>
</gene>
<organism evidence="2">
    <name type="scientific">Thermus caliditerrae</name>
    <dbReference type="NCBI Taxonomy" id="1330700"/>
    <lineage>
        <taxon>Bacteria</taxon>
        <taxon>Thermotogati</taxon>
        <taxon>Deinococcota</taxon>
        <taxon>Deinococci</taxon>
        <taxon>Thermales</taxon>
        <taxon>Thermaceae</taxon>
        <taxon>Thermus</taxon>
    </lineage>
</organism>
<dbReference type="AlphaFoldDB" id="A0A7C5VF49"/>
<name>A0A7C5VF49_9DEIN</name>
<reference evidence="2" key="1">
    <citation type="journal article" date="2020" name="mSystems">
        <title>Genome- and Community-Level Interaction Insights into Carbon Utilization and Element Cycling Functions of Hydrothermarchaeota in Hydrothermal Sediment.</title>
        <authorList>
            <person name="Zhou Z."/>
            <person name="Liu Y."/>
            <person name="Xu W."/>
            <person name="Pan J."/>
            <person name="Luo Z.H."/>
            <person name="Li M."/>
        </authorList>
    </citation>
    <scope>NUCLEOTIDE SEQUENCE [LARGE SCALE GENOMIC DNA]</scope>
    <source>
        <strain evidence="2">SpSt-1071</strain>
    </source>
</reference>
<proteinExistence type="predicted"/>